<dbReference type="AlphaFoldDB" id="A0A2P2PKB1"/>
<sequence length="35" mass="3761">MLTSPAVGVQPSHPIFVVRNVTAFCSLYNVFVLGP</sequence>
<dbReference type="EMBL" id="GGEC01074700">
    <property type="protein sequence ID" value="MBX55184.1"/>
    <property type="molecule type" value="Transcribed_RNA"/>
</dbReference>
<proteinExistence type="predicted"/>
<name>A0A2P2PKB1_RHIMU</name>
<evidence type="ECO:0000313" key="1">
    <source>
        <dbReference type="EMBL" id="MBX55184.1"/>
    </source>
</evidence>
<protein>
    <submittedName>
        <fullName evidence="1">Uncharacterized protein</fullName>
    </submittedName>
</protein>
<reference evidence="1" key="1">
    <citation type="submission" date="2018-02" db="EMBL/GenBank/DDBJ databases">
        <title>Rhizophora mucronata_Transcriptome.</title>
        <authorList>
            <person name="Meera S.P."/>
            <person name="Sreeshan A."/>
            <person name="Augustine A."/>
        </authorList>
    </citation>
    <scope>NUCLEOTIDE SEQUENCE</scope>
    <source>
        <tissue evidence="1">Leaf</tissue>
    </source>
</reference>
<accession>A0A2P2PKB1</accession>
<organism evidence="1">
    <name type="scientific">Rhizophora mucronata</name>
    <name type="common">Asiatic mangrove</name>
    <dbReference type="NCBI Taxonomy" id="61149"/>
    <lineage>
        <taxon>Eukaryota</taxon>
        <taxon>Viridiplantae</taxon>
        <taxon>Streptophyta</taxon>
        <taxon>Embryophyta</taxon>
        <taxon>Tracheophyta</taxon>
        <taxon>Spermatophyta</taxon>
        <taxon>Magnoliopsida</taxon>
        <taxon>eudicotyledons</taxon>
        <taxon>Gunneridae</taxon>
        <taxon>Pentapetalae</taxon>
        <taxon>rosids</taxon>
        <taxon>fabids</taxon>
        <taxon>Malpighiales</taxon>
        <taxon>Rhizophoraceae</taxon>
        <taxon>Rhizophora</taxon>
    </lineage>
</organism>